<dbReference type="Pfam" id="PF12951">
    <property type="entry name" value="PATR"/>
    <property type="match status" value="1"/>
</dbReference>
<dbReference type="PROSITE" id="PS51208">
    <property type="entry name" value="AUTOTRANSPORTER"/>
    <property type="match status" value="1"/>
</dbReference>
<feature type="signal peptide" evidence="2">
    <location>
        <begin position="1"/>
        <end position="22"/>
    </location>
</feature>
<evidence type="ECO:0000259" key="3">
    <source>
        <dbReference type="PROSITE" id="PS51208"/>
    </source>
</evidence>
<dbReference type="Gene3D" id="2.40.128.130">
    <property type="entry name" value="Autotransporter beta-domain"/>
    <property type="match status" value="1"/>
</dbReference>
<dbReference type="Proteomes" id="UP000646478">
    <property type="component" value="Unassembled WGS sequence"/>
</dbReference>
<evidence type="ECO:0000313" key="4">
    <source>
        <dbReference type="EMBL" id="GGA77531.1"/>
    </source>
</evidence>
<dbReference type="SUPFAM" id="SSF56219">
    <property type="entry name" value="DNase I-like"/>
    <property type="match status" value="1"/>
</dbReference>
<dbReference type="InterPro" id="IPR005546">
    <property type="entry name" value="Autotransporte_beta"/>
</dbReference>
<proteinExistence type="predicted"/>
<dbReference type="InterPro" id="IPR036691">
    <property type="entry name" value="Endo/exonu/phosph_ase_sf"/>
</dbReference>
<keyword evidence="1 2" id="KW-0732">Signal</keyword>
<feature type="domain" description="Autotransporter" evidence="3">
    <location>
        <begin position="818"/>
        <end position="1091"/>
    </location>
</feature>
<feature type="chain" id="PRO_5037448950" description="Autotransporter domain-containing protein" evidence="2">
    <location>
        <begin position="23"/>
        <end position="1091"/>
    </location>
</feature>
<reference evidence="4" key="1">
    <citation type="journal article" date="2014" name="Int. J. Syst. Evol. Microbiol.">
        <title>Complete genome sequence of Corynebacterium casei LMG S-19264T (=DSM 44701T), isolated from a smear-ripened cheese.</title>
        <authorList>
            <consortium name="US DOE Joint Genome Institute (JGI-PGF)"/>
            <person name="Walter F."/>
            <person name="Albersmeier A."/>
            <person name="Kalinowski J."/>
            <person name="Ruckert C."/>
        </authorList>
    </citation>
    <scope>NUCLEOTIDE SEQUENCE</scope>
    <source>
        <strain evidence="4">CGMCC 1.15082</strain>
    </source>
</reference>
<dbReference type="SMART" id="SM00869">
    <property type="entry name" value="Autotransporter"/>
    <property type="match status" value="1"/>
</dbReference>
<dbReference type="GO" id="GO:0003824">
    <property type="term" value="F:catalytic activity"/>
    <property type="evidence" value="ECO:0007669"/>
    <property type="project" value="InterPro"/>
</dbReference>
<dbReference type="InterPro" id="IPR005135">
    <property type="entry name" value="Endo/exonuclease/phosphatase"/>
</dbReference>
<dbReference type="InterPro" id="IPR036709">
    <property type="entry name" value="Autotransporte_beta_dom_sf"/>
</dbReference>
<dbReference type="PANTHER" id="PTHR35037">
    <property type="entry name" value="C-TERMINAL REGION OF AIDA-LIKE PROTEIN"/>
    <property type="match status" value="1"/>
</dbReference>
<dbReference type="Gene3D" id="3.60.10.10">
    <property type="entry name" value="Endonuclease/exonuclease/phosphatase"/>
    <property type="match status" value="1"/>
</dbReference>
<comment type="caution">
    <text evidence="4">The sequence shown here is derived from an EMBL/GenBank/DDBJ whole genome shotgun (WGS) entry which is preliminary data.</text>
</comment>
<dbReference type="InterPro" id="IPR012332">
    <property type="entry name" value="Autotransporter_pectin_lyase_C"/>
</dbReference>
<dbReference type="NCBIfam" id="TIGR01414">
    <property type="entry name" value="autotrans_barl"/>
    <property type="match status" value="1"/>
</dbReference>
<evidence type="ECO:0000256" key="2">
    <source>
        <dbReference type="SAM" id="SignalP"/>
    </source>
</evidence>
<dbReference type="EMBL" id="BMHH01000001">
    <property type="protein sequence ID" value="GGA77531.1"/>
    <property type="molecule type" value="Genomic_DNA"/>
</dbReference>
<dbReference type="Gene3D" id="2.160.20.20">
    <property type="match status" value="1"/>
</dbReference>
<dbReference type="NCBIfam" id="TIGR02601">
    <property type="entry name" value="autotrns_rpt"/>
    <property type="match status" value="1"/>
</dbReference>
<dbReference type="PANTHER" id="PTHR35037:SF3">
    <property type="entry name" value="C-TERMINAL REGION OF AIDA-LIKE PROTEIN"/>
    <property type="match status" value="1"/>
</dbReference>
<dbReference type="SUPFAM" id="SSF103515">
    <property type="entry name" value="Autotransporter"/>
    <property type="match status" value="1"/>
</dbReference>
<evidence type="ECO:0000256" key="1">
    <source>
        <dbReference type="ARBA" id="ARBA00022729"/>
    </source>
</evidence>
<gene>
    <name evidence="4" type="ORF">GCM10011491_00850</name>
</gene>
<dbReference type="RefSeq" id="WP_236015973.1">
    <property type="nucleotide sequence ID" value="NZ_BMHH01000001.1"/>
</dbReference>
<dbReference type="InterPro" id="IPR013425">
    <property type="entry name" value="Autotrns_rpt"/>
</dbReference>
<dbReference type="SUPFAM" id="SSF51126">
    <property type="entry name" value="Pectin lyase-like"/>
    <property type="match status" value="1"/>
</dbReference>
<dbReference type="InterPro" id="IPR011050">
    <property type="entry name" value="Pectin_lyase_fold/virulence"/>
</dbReference>
<dbReference type="Pfam" id="PF03797">
    <property type="entry name" value="Autotransporter"/>
    <property type="match status" value="1"/>
</dbReference>
<accession>A0A916RYV6</accession>
<dbReference type="Pfam" id="PF03372">
    <property type="entry name" value="Exo_endo_phos"/>
    <property type="match status" value="1"/>
</dbReference>
<organism evidence="4 5">
    <name type="scientific">Brucella endophytica</name>
    <dbReference type="NCBI Taxonomy" id="1963359"/>
    <lineage>
        <taxon>Bacteria</taxon>
        <taxon>Pseudomonadati</taxon>
        <taxon>Pseudomonadota</taxon>
        <taxon>Alphaproteobacteria</taxon>
        <taxon>Hyphomicrobiales</taxon>
        <taxon>Brucellaceae</taxon>
        <taxon>Brucella/Ochrobactrum group</taxon>
        <taxon>Brucella</taxon>
    </lineage>
</organism>
<evidence type="ECO:0000313" key="5">
    <source>
        <dbReference type="Proteomes" id="UP000646478"/>
    </source>
</evidence>
<reference evidence="4" key="2">
    <citation type="submission" date="2020-09" db="EMBL/GenBank/DDBJ databases">
        <authorList>
            <person name="Sun Q."/>
            <person name="Zhou Y."/>
        </authorList>
    </citation>
    <scope>NUCLEOTIDE SEQUENCE</scope>
    <source>
        <strain evidence="4">CGMCC 1.15082</strain>
    </source>
</reference>
<keyword evidence="5" id="KW-1185">Reference proteome</keyword>
<protein>
    <recommendedName>
        <fullName evidence="3">Autotransporter domain-containing protein</fullName>
    </recommendedName>
</protein>
<dbReference type="GO" id="GO:0019867">
    <property type="term" value="C:outer membrane"/>
    <property type="evidence" value="ECO:0007669"/>
    <property type="project" value="InterPro"/>
</dbReference>
<dbReference type="InterPro" id="IPR051551">
    <property type="entry name" value="Autotransporter_adhesion"/>
</dbReference>
<name>A0A916RYV6_9HYPH</name>
<dbReference type="InterPro" id="IPR006315">
    <property type="entry name" value="OM_autotransptr_brl_dom"/>
</dbReference>
<sequence length="1091" mass="115007">MTAAKIGVAVGAIIAATSSAGAEDGKLRILTLNIWNKFKQTPQVTSDFMIGGNWDVLTFQEANGSRYVSDIPGILENAGLGKYGGILTGDVGVISRLPGSFGSYTSPGLNTQGRYVSYTIANEDSGRPQTLIGTVHLDYSDPATKRMAEAKALNNWARGASLPVILTGDFNAGDVSERGLHSVSQQELLLRIYTKNPTNSFYYDLLRQYATDDAALDKFISDWKGKGGAAIDAAAIPTGLFNDEMYPIAGNTPQTMNILKKQFMLLQTDAEREGFKPHELNDGSGTWPSAGEDDENVWGSWHRVKIDHFLASRPFGKWYKIDDDPNDPYAGVIKDVYVTKPDGTTAPVSDHEPVAHTFKWVGPALATYMDGTVGKTRLIWGAVAPVFEENSKEFYLSRNNMRNDVYLGQISDDNGNPILTGLTDQEKKTLLDCKSTDARFQQAIEEYCIDDHSFIGETVVTDGGTVIVDEDAALGGPDAALRLVNGGLRVAGTAMHSLNREVELQGLGWIDIADASNIVSADQQISGAGALSKRGDGTLVLSAANSYTGGTIVENGVLKAGVAGAFVNNTAYAVNGGTLDLNGFDLTMSLLTGAGTVKTGGAALGIGTLTPDGDDIGTLTVDGDLTLGAGSTYIANIAPDGTGDKLAVTGKATLEGGDVYISKLAGNYMPGQRYTILTADGGVAGAFGNLSQNMPFVDLGLTYDPRNVYLDIARNDVAFPTIGITRNQKATAGAIEALGAGNEVYDAVVLQDSEAAARGAFDQLSGEIHASATTALINDSRLIRSAVNDRLRTAFNDVAATDLPVLGYGPDAKPLVKGETPQMAAWGQAFGAWSKTDGNGNAADLDQSTGGFVTGFDTAVATDWRLGAFAGYSRTSFDARGSGESDNYHVGVYGGGHFGALSLRSGLGYSWHSVETSRSVAFSGFEDRLKADYDAGTFQAFGELGYRIDMKQVAFEPFANLAHVRVKTDGFTETGGAAALSAAEETTSTTFTTLGLRASAPFTLGTVEAEARGTVGWQHAYGDTTPVSTLAFDGGNGFSVAGVPLAEDMGLVEAGFDVKLSERTTLGVSYTGQFGSDVKQNGVDARFAVKF</sequence>
<dbReference type="AlphaFoldDB" id="A0A916RYV6"/>